<dbReference type="RefSeq" id="WP_069442705.1">
    <property type="nucleotide sequence ID" value="NZ_LPWF01000034.1"/>
</dbReference>
<sequence length="307" mass="34080">MGRKFGLPVLNWLGQDHANYNMGLFTPDAAQGLTASDISLILREAARQAGAAAACLEAQPVTWSGTANPFAKLSHQQAPNSGYAIRLGDFTALYESRFSRRSRATLERKERRLQQLGTLRYGWAETREEKLSLLETFFDQKAKQFAAMGVTDIFDVHARAFYRELALLEDSSPSRLKLGYVSLDGDVLATFSGAVCHDRMGVVLSSLTEGDAQRQSPGALLLRHQIEEASHDGLAFFDMGVGQARHKDEWCNVVQPLFDSFIAFKPHGMLVTLPASGAARLKGAIKSNERLWSMAQETRKRLFRREA</sequence>
<dbReference type="Pfam" id="PF13480">
    <property type="entry name" value="Acetyltransf_6"/>
    <property type="match status" value="1"/>
</dbReference>
<evidence type="ECO:0000313" key="2">
    <source>
        <dbReference type="EMBL" id="ODR95443.1"/>
    </source>
</evidence>
<evidence type="ECO:0000313" key="3">
    <source>
        <dbReference type="Proteomes" id="UP000094472"/>
    </source>
</evidence>
<dbReference type="SUPFAM" id="SSF55729">
    <property type="entry name" value="Acyl-CoA N-acyltransferases (Nat)"/>
    <property type="match status" value="1"/>
</dbReference>
<gene>
    <name evidence="2" type="ORF">AUC69_02800</name>
</gene>
<dbReference type="Gene3D" id="3.40.630.30">
    <property type="match status" value="1"/>
</dbReference>
<keyword evidence="3" id="KW-1185">Reference proteome</keyword>
<accession>A0A1E3VPH8</accession>
<organism evidence="2 3">
    <name type="scientific">Methyloceanibacter superfactus</name>
    <dbReference type="NCBI Taxonomy" id="1774969"/>
    <lineage>
        <taxon>Bacteria</taxon>
        <taxon>Pseudomonadati</taxon>
        <taxon>Pseudomonadota</taxon>
        <taxon>Alphaproteobacteria</taxon>
        <taxon>Hyphomicrobiales</taxon>
        <taxon>Hyphomicrobiaceae</taxon>
        <taxon>Methyloceanibacter</taxon>
    </lineage>
</organism>
<dbReference type="AlphaFoldDB" id="A0A1E3VPH8"/>
<dbReference type="EMBL" id="LPWF01000034">
    <property type="protein sequence ID" value="ODR95443.1"/>
    <property type="molecule type" value="Genomic_DNA"/>
</dbReference>
<proteinExistence type="predicted"/>
<name>A0A1E3VPH8_9HYPH</name>
<feature type="domain" description="BioF2-like acetyltransferase" evidence="1">
    <location>
        <begin position="100"/>
        <end position="247"/>
    </location>
</feature>
<dbReference type="STRING" id="1774969.AUC69_02800"/>
<comment type="caution">
    <text evidence="2">The sequence shown here is derived from an EMBL/GenBank/DDBJ whole genome shotgun (WGS) entry which is preliminary data.</text>
</comment>
<evidence type="ECO:0000259" key="1">
    <source>
        <dbReference type="Pfam" id="PF13480"/>
    </source>
</evidence>
<dbReference type="Proteomes" id="UP000094472">
    <property type="component" value="Unassembled WGS sequence"/>
</dbReference>
<reference evidence="2 3" key="1">
    <citation type="journal article" date="2016" name="Environ. Microbiol.">
        <title>New Methyloceanibacter diversity from North Sea sediments includes methanotroph containing solely the soluble methane monooxygenase.</title>
        <authorList>
            <person name="Vekeman B."/>
            <person name="Kerckhof F.M."/>
            <person name="Cremers G."/>
            <person name="de Vos P."/>
            <person name="Vandamme P."/>
            <person name="Boon N."/>
            <person name="Op den Camp H.J."/>
            <person name="Heylen K."/>
        </authorList>
    </citation>
    <scope>NUCLEOTIDE SEQUENCE [LARGE SCALE GENOMIC DNA]</scope>
    <source>
        <strain evidence="2 3">R-67175</strain>
    </source>
</reference>
<dbReference type="InterPro" id="IPR016181">
    <property type="entry name" value="Acyl_CoA_acyltransferase"/>
</dbReference>
<protein>
    <recommendedName>
        <fullName evidence="1">BioF2-like acetyltransferase domain-containing protein</fullName>
    </recommendedName>
</protein>
<dbReference type="InterPro" id="IPR038740">
    <property type="entry name" value="BioF2-like_GNAT_dom"/>
</dbReference>
<dbReference type="OrthoDB" id="8193702at2"/>